<sequence>MMKLYFEAQVSSSVTEVKSQFNQDLFLKLKPPLMSLMLERFDGCEKGHEVHLKMGLPGFLQNWVSQITDSSQTDDVWEFVDEGKILPPPLSYWRHIHRVERMSETSSRISDSIEYRCKSRVLEKLLWGPLWLSFSIRPGVYRQAFGRLNL</sequence>
<dbReference type="Gene3D" id="3.30.530.20">
    <property type="match status" value="1"/>
</dbReference>
<evidence type="ECO:0000313" key="1">
    <source>
        <dbReference type="EMBL" id="UXP70940.1"/>
    </source>
</evidence>
<protein>
    <submittedName>
        <fullName evidence="1">Uncharacterized protein</fullName>
    </submittedName>
</protein>
<accession>A0A977T7P4</accession>
<reference evidence="1" key="1">
    <citation type="journal article" date="2022" name="bioRxiv">
        <title>Energy transfer in ubiquitous rhodopsin pumps with xanthophyll antennas.</title>
        <authorList>
            <person name="Chazan A."/>
            <person name="Das I."/>
            <person name="Fujiwara T."/>
            <person name="Murakoshi S."/>
            <person name="Shihoya W."/>
            <person name="Rozenberg A."/>
            <person name="Molina-Marquez A."/>
            <person name="Larom S."/>
            <person name="Pushkarev A."/>
            <person name="Malakar P."/>
            <person name="Ruhman S."/>
            <person name="Hasegawa M."/>
            <person name="Tsukamoto Y."/>
            <person name="Ishizuka T."/>
            <person name="Konno M."/>
            <person name="Nagata T."/>
            <person name="Inoue K."/>
            <person name="Mizuno Y."/>
            <person name="Katayama K."/>
            <person name="Abe-Yoshizumi R."/>
            <person name="Kandori H."/>
            <person name="Leon R.M."/>
            <person name="Yoshizawa S."/>
            <person name="Sheves M."/>
            <person name="Nureki O."/>
            <person name="Beja O."/>
        </authorList>
    </citation>
    <scope>NUCLEOTIDE SEQUENCE</scope>
</reference>
<dbReference type="InterPro" id="IPR023393">
    <property type="entry name" value="START-like_dom_sf"/>
</dbReference>
<dbReference type="EMBL" id="OP056329">
    <property type="protein sequence ID" value="UXP70940.1"/>
    <property type="molecule type" value="Genomic_DNA"/>
</dbReference>
<name>A0A977T7P4_9BACT</name>
<dbReference type="AlphaFoldDB" id="A0A977T7P4"/>
<proteinExistence type="predicted"/>
<dbReference type="SUPFAM" id="SSF55961">
    <property type="entry name" value="Bet v1-like"/>
    <property type="match status" value="1"/>
</dbReference>
<organism evidence="1">
    <name type="scientific">uncultured Bdellovibrionales bacterium</name>
    <dbReference type="NCBI Taxonomy" id="395355"/>
    <lineage>
        <taxon>Bacteria</taxon>
        <taxon>Pseudomonadati</taxon>
        <taxon>Bdellovibrionota</taxon>
        <taxon>Bdellovibrionia</taxon>
        <taxon>Bdellovibrionales</taxon>
        <taxon>environmental samples</taxon>
    </lineage>
</organism>
<gene>
    <name evidence="1" type="ORF">tmp_000019</name>
</gene>